<dbReference type="EMBL" id="FOUA01000001">
    <property type="protein sequence ID" value="SFL62272.1"/>
    <property type="molecule type" value="Genomic_DNA"/>
</dbReference>
<sequence length="377" mass="42394">MRSITIVSSYPLSEPVVKNRLEPIIRSFRAHDIKINLVCPQGGSLCSDLESYVNYIGLRLPSRPTRGFIIRAFFEYKIAKRLLKTAGRLGSSATLVTVPSMFLLMAFVSKSDQNYVDIRDLTWEYLSDRRFVAGLAKKFFRMRVRAKIKKFDLVSVTNQTEKEYVTSRLEVGAQKVVYLPNGIGLSQFDMLGAVPSASKLTDIIKVYYIGNVGLAQDLSTLVAAAQKLPHFQFFVVGEGTDFVRVRDQAISAKLQNMTFTGRVSWEDVPAYYADADILYAQLTSDYSGAMPSKLYEYLASGKYIIYGGEKQAISVLKDFDHNLVVPPSDSPALVDALLEVEKSGAWRDFSKNNRELISKLYIREHTAMNLVNRVIDL</sequence>
<accession>A0A1I4J6Q6</accession>
<dbReference type="CDD" id="cd03794">
    <property type="entry name" value="GT4_WbuB-like"/>
    <property type="match status" value="1"/>
</dbReference>
<dbReference type="InterPro" id="IPR001296">
    <property type="entry name" value="Glyco_trans_1"/>
</dbReference>
<dbReference type="Gene3D" id="3.40.50.2000">
    <property type="entry name" value="Glycogen Phosphorylase B"/>
    <property type="match status" value="2"/>
</dbReference>
<evidence type="ECO:0000313" key="6">
    <source>
        <dbReference type="Proteomes" id="UP000186904"/>
    </source>
</evidence>
<dbReference type="PANTHER" id="PTHR46401:SF2">
    <property type="entry name" value="GLYCOSYLTRANSFERASE WBBK-RELATED"/>
    <property type="match status" value="1"/>
</dbReference>
<protein>
    <submittedName>
        <fullName evidence="4">Glycosyltransferase involved in cell wall bisynthesis</fullName>
    </submittedName>
</protein>
<proteinExistence type="predicted"/>
<evidence type="ECO:0000313" key="3">
    <source>
        <dbReference type="EMBL" id="SER65574.1"/>
    </source>
</evidence>
<dbReference type="PANTHER" id="PTHR46401">
    <property type="entry name" value="GLYCOSYLTRANSFERASE WBBK-RELATED"/>
    <property type="match status" value="1"/>
</dbReference>
<dbReference type="SUPFAM" id="SSF53756">
    <property type="entry name" value="UDP-Glycosyltransferase/glycogen phosphorylase"/>
    <property type="match status" value="1"/>
</dbReference>
<feature type="domain" description="Glycosyl transferase family 1" evidence="2">
    <location>
        <begin position="205"/>
        <end position="354"/>
    </location>
</feature>
<dbReference type="AlphaFoldDB" id="A0A1I4J6Q6"/>
<name>A0A1I4J6Q6_9GAMM</name>
<dbReference type="GO" id="GO:0016757">
    <property type="term" value="F:glycosyltransferase activity"/>
    <property type="evidence" value="ECO:0007669"/>
    <property type="project" value="InterPro"/>
</dbReference>
<dbReference type="Proteomes" id="UP000186904">
    <property type="component" value="Unassembled WGS sequence"/>
</dbReference>
<dbReference type="EMBL" id="FOGN01000001">
    <property type="protein sequence ID" value="SER65574.1"/>
    <property type="molecule type" value="Genomic_DNA"/>
</dbReference>
<reference evidence="5 6" key="1">
    <citation type="submission" date="2016-10" db="EMBL/GenBank/DDBJ databases">
        <authorList>
            <person name="de Groot N.N."/>
        </authorList>
    </citation>
    <scope>NUCLEOTIDE SEQUENCE [LARGE SCALE GENOMIC DNA]</scope>
    <source>
        <strain evidence="4 5">CGMCC 1.9095</strain>
        <strain evidence="3 6">DSM 22558</strain>
    </source>
</reference>
<dbReference type="OrthoDB" id="9787293at2"/>
<evidence type="ECO:0000259" key="2">
    <source>
        <dbReference type="Pfam" id="PF00534"/>
    </source>
</evidence>
<evidence type="ECO:0000313" key="5">
    <source>
        <dbReference type="Proteomes" id="UP000186599"/>
    </source>
</evidence>
<evidence type="ECO:0000313" key="4">
    <source>
        <dbReference type="EMBL" id="SFL62272.1"/>
    </source>
</evidence>
<keyword evidence="1 4" id="KW-0808">Transferase</keyword>
<organism evidence="4 5">
    <name type="scientific">Halopseudomonas bauzanensis</name>
    <dbReference type="NCBI Taxonomy" id="653930"/>
    <lineage>
        <taxon>Bacteria</taxon>
        <taxon>Pseudomonadati</taxon>
        <taxon>Pseudomonadota</taxon>
        <taxon>Gammaproteobacteria</taxon>
        <taxon>Pseudomonadales</taxon>
        <taxon>Pseudomonadaceae</taxon>
        <taxon>Halopseudomonas</taxon>
    </lineage>
</organism>
<evidence type="ECO:0000256" key="1">
    <source>
        <dbReference type="ARBA" id="ARBA00022679"/>
    </source>
</evidence>
<dbReference type="Pfam" id="PF00534">
    <property type="entry name" value="Glycos_transf_1"/>
    <property type="match status" value="1"/>
</dbReference>
<dbReference type="Proteomes" id="UP000186599">
    <property type="component" value="Unassembled WGS sequence"/>
</dbReference>
<dbReference type="STRING" id="653930.SAMN05216589_1215"/>
<gene>
    <name evidence="4" type="ORF">SAMN04487855_0411</name>
    <name evidence="3" type="ORF">SAMN05216589_1215</name>
</gene>
<dbReference type="GO" id="GO:0009103">
    <property type="term" value="P:lipopolysaccharide biosynthetic process"/>
    <property type="evidence" value="ECO:0007669"/>
    <property type="project" value="TreeGrafter"/>
</dbReference>
<keyword evidence="5" id="KW-1185">Reference proteome</keyword>